<dbReference type="InterPro" id="IPR011989">
    <property type="entry name" value="ARM-like"/>
</dbReference>
<comment type="caution">
    <text evidence="1">The sequence shown here is derived from an EMBL/GenBank/DDBJ whole genome shotgun (WGS) entry which is preliminary data.</text>
</comment>
<evidence type="ECO:0000313" key="1">
    <source>
        <dbReference type="EMBL" id="PZR52670.1"/>
    </source>
</evidence>
<dbReference type="Gene3D" id="1.25.10.10">
    <property type="entry name" value="Leucine-rich Repeat Variant"/>
    <property type="match status" value="1"/>
</dbReference>
<dbReference type="EMBL" id="QKWH01000008">
    <property type="protein sequence ID" value="PZR52670.1"/>
    <property type="molecule type" value="Genomic_DNA"/>
</dbReference>
<evidence type="ECO:0000313" key="2">
    <source>
        <dbReference type="Proteomes" id="UP000248783"/>
    </source>
</evidence>
<proteinExistence type="predicted"/>
<evidence type="ECO:0008006" key="3">
    <source>
        <dbReference type="Google" id="ProtNLM"/>
    </source>
</evidence>
<dbReference type="InterPro" id="IPR016024">
    <property type="entry name" value="ARM-type_fold"/>
</dbReference>
<dbReference type="Proteomes" id="UP000248783">
    <property type="component" value="Unassembled WGS sequence"/>
</dbReference>
<gene>
    <name evidence="1" type="ORF">DNL40_11225</name>
</gene>
<keyword evidence="2" id="KW-1185">Reference proteome</keyword>
<reference evidence="1 2" key="1">
    <citation type="submission" date="2018-06" db="EMBL/GenBank/DDBJ databases">
        <title>Whole genome sequencing of a novel hydrocarbon degrading bacterial strain, PW21 isolated from oil contaminated produced water sample.</title>
        <authorList>
            <person name="Nagkirti P."/>
            <person name="Shaikh A."/>
            <person name="Gowdaman V."/>
            <person name="Engineer A.E."/>
            <person name="Dagar S."/>
            <person name="Dhakephalkar P.K."/>
        </authorList>
    </citation>
    <scope>NUCLEOTIDE SEQUENCE [LARGE SCALE GENOMIC DNA]</scope>
    <source>
        <strain evidence="1 2">PW21</strain>
    </source>
</reference>
<accession>A0A2W5WNC4</accession>
<dbReference type="Pfam" id="PF13646">
    <property type="entry name" value="HEAT_2"/>
    <property type="match status" value="1"/>
</dbReference>
<dbReference type="RefSeq" id="WP_111251345.1">
    <property type="nucleotide sequence ID" value="NZ_QKWH01000008.1"/>
</dbReference>
<protein>
    <recommendedName>
        <fullName evidence="3">HEAT repeat domain-containing protein</fullName>
    </recommendedName>
</protein>
<organism evidence="1 2">
    <name type="scientific">Xylanimonas oleitrophica</name>
    <dbReference type="NCBI Taxonomy" id="2607479"/>
    <lineage>
        <taxon>Bacteria</taxon>
        <taxon>Bacillati</taxon>
        <taxon>Actinomycetota</taxon>
        <taxon>Actinomycetes</taxon>
        <taxon>Micrococcales</taxon>
        <taxon>Promicromonosporaceae</taxon>
        <taxon>Xylanimonas</taxon>
    </lineage>
</organism>
<sequence>MIGEPVADEEAILARLREVGHDVASLADLRGSGVEYPKAVPVLVDALSATSEKKTLMEIVRALSVPWAKPAATGPLIDLFRRVDDPTGLSLRWAIGNALDVVWDDSLFDELVGLARDRSYARAREMVVLGLARSKRPEAGDVLIELLDDPEVNGHAVKALAKLKLPRSKPGLQRMTTDSRAWVRKAAEGALKKLA</sequence>
<dbReference type="SUPFAM" id="SSF48371">
    <property type="entry name" value="ARM repeat"/>
    <property type="match status" value="1"/>
</dbReference>
<name>A0A2W5WNC4_9MICO</name>
<dbReference type="AlphaFoldDB" id="A0A2W5WNC4"/>